<dbReference type="Pfam" id="PF16407">
    <property type="entry name" value="PKD_2"/>
    <property type="match status" value="1"/>
</dbReference>
<evidence type="ECO:0000313" key="2">
    <source>
        <dbReference type="Proteomes" id="UP000284243"/>
    </source>
</evidence>
<dbReference type="PROSITE" id="PS51257">
    <property type="entry name" value="PROKAR_LIPOPROTEIN"/>
    <property type="match status" value="1"/>
</dbReference>
<sequence>MMKIHDLFLYVALVGIVVIWSACSEDKGNYDYAALNEVSIDSIGTSYMREAGADIYINPGVRSLNEEMADLSYSWTIDGEEVSKEKILDITLPPLSYQNHLCALTVTDNISGMQYRWTFNLSIVNPFNFGYYFLTMRDDNSTEMAYIQAVTDDNTEENDDDTAEGPTLADVRYVTGCGDYSFGNIPFQIYGVCGYTSDNVNIKWNITFLTEEGENEVITTDNVSFLPISLINSSSFMEPGYEFKPEAFVVDQMRRQYFVSNGQYIRCVDGRLYRPALHNGEYYWSNPACGASGANFAWVYDKLSSKYYVIRPYATDNIEAGIIADPYAFDQVIEPENNPVIKGTILYVSDTYVPALGGHDAYIYTADGNEIHVYNFAKTWNVDNPEFKEETVLQVDGMNGAPAFARGTTGFANNQWFLGVGDDIYYSATSTNRLSLWLTLPAGLDLGEIKYIGFSALAYRMVVVLYDENSTEERKGSVLFIDMETKEITHTFPHILHRCVSYLGANGPSNPYYPAGGDNL</sequence>
<comment type="caution">
    <text evidence="1">The sequence shown here is derived from an EMBL/GenBank/DDBJ whole genome shotgun (WGS) entry which is preliminary data.</text>
</comment>
<dbReference type="EMBL" id="QRYC01000005">
    <property type="protein sequence ID" value="RGU57434.1"/>
    <property type="molecule type" value="Genomic_DNA"/>
</dbReference>
<dbReference type="RefSeq" id="WP_087384357.1">
    <property type="nucleotide sequence ID" value="NZ_JAQMRG010000001.1"/>
</dbReference>
<dbReference type="InterPro" id="IPR032183">
    <property type="entry name" value="PKD-like"/>
</dbReference>
<evidence type="ECO:0008006" key="3">
    <source>
        <dbReference type="Google" id="ProtNLM"/>
    </source>
</evidence>
<reference evidence="1 2" key="1">
    <citation type="submission" date="2018-08" db="EMBL/GenBank/DDBJ databases">
        <title>A genome reference for cultivated species of the human gut microbiota.</title>
        <authorList>
            <person name="Zou Y."/>
            <person name="Xue W."/>
            <person name="Luo G."/>
        </authorList>
    </citation>
    <scope>NUCLEOTIDE SEQUENCE [LARGE SCALE GENOMIC DNA]</scope>
    <source>
        <strain evidence="1 2">AF16-14</strain>
    </source>
</reference>
<accession>A0A412TU90</accession>
<evidence type="ECO:0000313" key="1">
    <source>
        <dbReference type="EMBL" id="RGU57434.1"/>
    </source>
</evidence>
<dbReference type="AlphaFoldDB" id="A0A412TU90"/>
<protein>
    <recommendedName>
        <fullName evidence="3">Bacteroidetes PKD-like domain-containing protein</fullName>
    </recommendedName>
</protein>
<name>A0A412TU90_9BACT</name>
<dbReference type="Proteomes" id="UP000284243">
    <property type="component" value="Unassembled WGS sequence"/>
</dbReference>
<gene>
    <name evidence="1" type="ORF">DWW57_05590</name>
</gene>
<organism evidence="1 2">
    <name type="scientific">Odoribacter splanchnicus</name>
    <dbReference type="NCBI Taxonomy" id="28118"/>
    <lineage>
        <taxon>Bacteria</taxon>
        <taxon>Pseudomonadati</taxon>
        <taxon>Bacteroidota</taxon>
        <taxon>Bacteroidia</taxon>
        <taxon>Bacteroidales</taxon>
        <taxon>Odoribacteraceae</taxon>
        <taxon>Odoribacter</taxon>
    </lineage>
</organism>
<proteinExistence type="predicted"/>